<reference evidence="2" key="1">
    <citation type="journal article" date="2014" name="Insect Biochem. Mol. Biol.">
        <title>An insight into the sialome of the frog biting fly, Corethrella appendiculata.</title>
        <authorList>
            <person name="Ribeiro J.M.C."/>
            <person name="Chagas A.C."/>
            <person name="Pham V.M."/>
            <person name="Lounibos L.P."/>
            <person name="Calvo E."/>
        </authorList>
    </citation>
    <scope>NUCLEOTIDE SEQUENCE</scope>
    <source>
        <tissue evidence="2">Salivary glands</tissue>
    </source>
</reference>
<evidence type="ECO:0000259" key="1">
    <source>
        <dbReference type="PROSITE" id="PS50191"/>
    </source>
</evidence>
<accession>U5EJR1</accession>
<dbReference type="SUPFAM" id="SSF52087">
    <property type="entry name" value="CRAL/TRIO domain"/>
    <property type="match status" value="1"/>
</dbReference>
<dbReference type="PROSITE" id="PS50191">
    <property type="entry name" value="CRAL_TRIO"/>
    <property type="match status" value="1"/>
</dbReference>
<feature type="non-terminal residue" evidence="2">
    <location>
        <position position="1"/>
    </location>
</feature>
<name>U5EJR1_9DIPT</name>
<feature type="domain" description="CRAL-TRIO" evidence="1">
    <location>
        <begin position="77"/>
        <end position="240"/>
    </location>
</feature>
<dbReference type="EMBL" id="GANO01002146">
    <property type="protein sequence ID" value="JAB57725.1"/>
    <property type="molecule type" value="mRNA"/>
</dbReference>
<dbReference type="GO" id="GO:1902936">
    <property type="term" value="F:phosphatidylinositol bisphosphate binding"/>
    <property type="evidence" value="ECO:0007669"/>
    <property type="project" value="TreeGrafter"/>
</dbReference>
<dbReference type="AlphaFoldDB" id="U5EJR1"/>
<dbReference type="PANTHER" id="PTHR10174">
    <property type="entry name" value="ALPHA-TOCOPHEROL TRANSFER PROTEIN-RELATED"/>
    <property type="match status" value="1"/>
</dbReference>
<dbReference type="SUPFAM" id="SSF46938">
    <property type="entry name" value="CRAL/TRIO N-terminal domain"/>
    <property type="match status" value="1"/>
</dbReference>
<sequence length="267" mass="31618">DLGYDLDEALEREKIHRKDLIELKKLISLSNHVPKTISEKLLACFYVACNKKIDETKNVIEIYYEARKNTPELFSQRQQFNTSIQKVFYLPPTPDGYPIVFYKLSKPDILSFNFPESNKTFFMTVEACLHKYGPRPGIIFMMDMDTCRLWHLFRLNPLVLSKIFHYLQEAMPIKLKAFYMINTVSFIDKFIRLVKPLMKAELFNLMHFLPPSYNMEDFYRDYVPRECLPKTYGGKLASVDQLNNENIEILENLESYFAAEEKEREEN</sequence>
<dbReference type="CDD" id="cd00170">
    <property type="entry name" value="SEC14"/>
    <property type="match status" value="1"/>
</dbReference>
<evidence type="ECO:0000313" key="2">
    <source>
        <dbReference type="EMBL" id="JAB57725.1"/>
    </source>
</evidence>
<dbReference type="PANTHER" id="PTHR10174:SF130">
    <property type="entry name" value="ALPHA-TOCOPHEROL TRANSFER PROTEIN-LIKE"/>
    <property type="match status" value="1"/>
</dbReference>
<dbReference type="Pfam" id="PF00650">
    <property type="entry name" value="CRAL_TRIO"/>
    <property type="match status" value="1"/>
</dbReference>
<protein>
    <submittedName>
        <fullName evidence="2">Putative intracellular</fullName>
    </submittedName>
</protein>
<dbReference type="Gene3D" id="3.40.525.10">
    <property type="entry name" value="CRAL-TRIO lipid binding domain"/>
    <property type="match status" value="1"/>
</dbReference>
<dbReference type="InterPro" id="IPR036865">
    <property type="entry name" value="CRAL-TRIO_dom_sf"/>
</dbReference>
<dbReference type="InterPro" id="IPR036273">
    <property type="entry name" value="CRAL/TRIO_N_dom_sf"/>
</dbReference>
<proteinExistence type="evidence at transcript level"/>
<organism evidence="2">
    <name type="scientific">Corethrella appendiculata</name>
    <dbReference type="NCBI Taxonomy" id="1370023"/>
    <lineage>
        <taxon>Eukaryota</taxon>
        <taxon>Metazoa</taxon>
        <taxon>Ecdysozoa</taxon>
        <taxon>Arthropoda</taxon>
        <taxon>Hexapoda</taxon>
        <taxon>Insecta</taxon>
        <taxon>Pterygota</taxon>
        <taxon>Neoptera</taxon>
        <taxon>Endopterygota</taxon>
        <taxon>Diptera</taxon>
        <taxon>Nematocera</taxon>
        <taxon>Culicoidea</taxon>
        <taxon>Chaoboridae</taxon>
        <taxon>Corethrella</taxon>
    </lineage>
</organism>
<dbReference type="GO" id="GO:0016020">
    <property type="term" value="C:membrane"/>
    <property type="evidence" value="ECO:0007669"/>
    <property type="project" value="TreeGrafter"/>
</dbReference>
<dbReference type="InterPro" id="IPR001251">
    <property type="entry name" value="CRAL-TRIO_dom"/>
</dbReference>
<dbReference type="SMART" id="SM00516">
    <property type="entry name" value="SEC14"/>
    <property type="match status" value="1"/>
</dbReference>